<name>A0A4R5FSG5_9ACTN</name>
<proteinExistence type="predicted"/>
<feature type="transmembrane region" description="Helical" evidence="2">
    <location>
        <begin position="86"/>
        <end position="115"/>
    </location>
</feature>
<evidence type="ECO:0008006" key="5">
    <source>
        <dbReference type="Google" id="ProtNLM"/>
    </source>
</evidence>
<feature type="transmembrane region" description="Helical" evidence="2">
    <location>
        <begin position="423"/>
        <end position="445"/>
    </location>
</feature>
<sequence>MTFEPVFYAFMALIVAAFVCLPLMIVLGTIPAALLSAPPNRHAFISRRFVVLGLFASFAGVCLMGLGAWLAREDLRYGVLESSRALLIALTGAGLLAAGLGPLPSWLLEALGPFAERLSPPFRLAVRDLAHRRAHAVLAITLTMMATASGLALTVIAVGETTQSRAQYLPLGRPGSLLVLPSPAYSGPFPAADAATVRAAMERELPGVPIAQSEAVPEAGRHFRAMAEQVGMPEDAVYGDQAIGDEKLLRYLTGDRSTPYDESTVVVITSADVRVDSVVLHYEHHANDETIQTKTVQAVVARASDPHMETIFVPSTIVRDLGYPLRPSELIVDPTLHRVTAQEQQRLDDRLDDAVAKIHVERGFEASIGWLPVAAAAFLAALACALMSGFGKAANARQARVVRRASSGSAAAFRWFRASRAGMSALCGTVLGAVIGCPAGMSLRWPLTMSTTWDEPARVPFETPWPAITAVVGGLPLLAAALGWLFAREQAPSDRPGRHDAGDPGRTAGVDPGS</sequence>
<feature type="compositionally biased region" description="Basic and acidic residues" evidence="1">
    <location>
        <begin position="491"/>
        <end position="503"/>
    </location>
</feature>
<feature type="transmembrane region" description="Helical" evidence="2">
    <location>
        <begin position="465"/>
        <end position="487"/>
    </location>
</feature>
<dbReference type="AlphaFoldDB" id="A0A4R5FSG5"/>
<keyword evidence="2" id="KW-0472">Membrane</keyword>
<evidence type="ECO:0000313" key="3">
    <source>
        <dbReference type="EMBL" id="TDE56207.1"/>
    </source>
</evidence>
<organism evidence="3 4">
    <name type="scientific">Nonomuraea mesophila</name>
    <dbReference type="NCBI Taxonomy" id="2530382"/>
    <lineage>
        <taxon>Bacteria</taxon>
        <taxon>Bacillati</taxon>
        <taxon>Actinomycetota</taxon>
        <taxon>Actinomycetes</taxon>
        <taxon>Streptosporangiales</taxon>
        <taxon>Streptosporangiaceae</taxon>
        <taxon>Nonomuraea</taxon>
    </lineage>
</organism>
<dbReference type="Proteomes" id="UP000295136">
    <property type="component" value="Unassembled WGS sequence"/>
</dbReference>
<evidence type="ECO:0000313" key="4">
    <source>
        <dbReference type="Proteomes" id="UP000295136"/>
    </source>
</evidence>
<keyword evidence="2" id="KW-1133">Transmembrane helix</keyword>
<reference evidence="3 4" key="1">
    <citation type="submission" date="2019-03" db="EMBL/GenBank/DDBJ databases">
        <title>Draft genome sequences of novel Actinobacteria.</title>
        <authorList>
            <person name="Sahin N."/>
            <person name="Ay H."/>
            <person name="Saygin H."/>
        </authorList>
    </citation>
    <scope>NUCLEOTIDE SEQUENCE [LARGE SCALE GENOMIC DNA]</scope>
    <source>
        <strain evidence="3 4">6K102</strain>
    </source>
</reference>
<feature type="transmembrane region" description="Helical" evidence="2">
    <location>
        <begin position="368"/>
        <end position="390"/>
    </location>
</feature>
<dbReference type="EMBL" id="SMLD01000022">
    <property type="protein sequence ID" value="TDE56207.1"/>
    <property type="molecule type" value="Genomic_DNA"/>
</dbReference>
<accession>A0A4R5FSG5</accession>
<feature type="transmembrane region" description="Helical" evidence="2">
    <location>
        <begin position="6"/>
        <end position="37"/>
    </location>
</feature>
<protein>
    <recommendedName>
        <fullName evidence="5">FtsX-like permease family protein</fullName>
    </recommendedName>
</protein>
<comment type="caution">
    <text evidence="3">The sequence shown here is derived from an EMBL/GenBank/DDBJ whole genome shotgun (WGS) entry which is preliminary data.</text>
</comment>
<feature type="transmembrane region" description="Helical" evidence="2">
    <location>
        <begin position="136"/>
        <end position="159"/>
    </location>
</feature>
<keyword evidence="4" id="KW-1185">Reference proteome</keyword>
<evidence type="ECO:0000256" key="2">
    <source>
        <dbReference type="SAM" id="Phobius"/>
    </source>
</evidence>
<keyword evidence="2" id="KW-0812">Transmembrane</keyword>
<gene>
    <name evidence="3" type="ORF">E1295_11640</name>
</gene>
<dbReference type="RefSeq" id="WP_132630262.1">
    <property type="nucleotide sequence ID" value="NZ_SMLD01000022.1"/>
</dbReference>
<feature type="transmembrane region" description="Helical" evidence="2">
    <location>
        <begin position="49"/>
        <end position="71"/>
    </location>
</feature>
<feature type="region of interest" description="Disordered" evidence="1">
    <location>
        <begin position="491"/>
        <end position="514"/>
    </location>
</feature>
<evidence type="ECO:0000256" key="1">
    <source>
        <dbReference type="SAM" id="MobiDB-lite"/>
    </source>
</evidence>